<proteinExistence type="predicted"/>
<dbReference type="Pfam" id="PF01657">
    <property type="entry name" value="Stress-antifung"/>
    <property type="match status" value="2"/>
</dbReference>
<comment type="caution">
    <text evidence="6">The sequence shown here is derived from an EMBL/GenBank/DDBJ whole genome shotgun (WGS) entry which is preliminary data.</text>
</comment>
<keyword evidence="3" id="KW-0472">Membrane</keyword>
<feature type="transmembrane region" description="Helical" evidence="3">
    <location>
        <begin position="273"/>
        <end position="296"/>
    </location>
</feature>
<keyword evidence="2" id="KW-0677">Repeat</keyword>
<name>A0AAD5BTA2_AMBAR</name>
<sequence length="318" mass="35089">MRMLTGNTVLLLCHILIYLSNFLIKAQPPYPFYVCQNDTTYIPNSPYSTNLATALSSLPTTNTGNGYFNSSAGQGSDRANAVCLCRGDVERSMCLGCLRDAIFRLRVVCPNQREAVIYYEFCLLKYSNATLLGNNDMTRDVYRMQNQNTFPDKTQLYGFLNPFMDKLRDKAAAGNSLLKFGMEDTPGPRSSTIYGLTQCIPVITKAQCDECLVNAINQLPLCCDGSLGALVLMARCNIRYETYEFYINPAIHSPPSVSQSSPSGKKSSSTRTIIIVTISAVGAIVIVSICIFIVLIRRKNILVKKGEIKILVSSLTSN</sequence>
<gene>
    <name evidence="6" type="ORF">M8C21_018648</name>
</gene>
<dbReference type="InterPro" id="IPR002902">
    <property type="entry name" value="GNK2"/>
</dbReference>
<feature type="chain" id="PRO_5042187270" description="Gnk2-homologous domain-containing protein" evidence="4">
    <location>
        <begin position="27"/>
        <end position="318"/>
    </location>
</feature>
<organism evidence="6 7">
    <name type="scientific">Ambrosia artemisiifolia</name>
    <name type="common">Common ragweed</name>
    <dbReference type="NCBI Taxonomy" id="4212"/>
    <lineage>
        <taxon>Eukaryota</taxon>
        <taxon>Viridiplantae</taxon>
        <taxon>Streptophyta</taxon>
        <taxon>Embryophyta</taxon>
        <taxon>Tracheophyta</taxon>
        <taxon>Spermatophyta</taxon>
        <taxon>Magnoliopsida</taxon>
        <taxon>eudicotyledons</taxon>
        <taxon>Gunneridae</taxon>
        <taxon>Pentapetalae</taxon>
        <taxon>asterids</taxon>
        <taxon>campanulids</taxon>
        <taxon>Asterales</taxon>
        <taxon>Asteraceae</taxon>
        <taxon>Asteroideae</taxon>
        <taxon>Heliantheae alliance</taxon>
        <taxon>Heliantheae</taxon>
        <taxon>Ambrosia</taxon>
    </lineage>
</organism>
<feature type="signal peptide" evidence="4">
    <location>
        <begin position="1"/>
        <end position="26"/>
    </location>
</feature>
<evidence type="ECO:0000256" key="3">
    <source>
        <dbReference type="SAM" id="Phobius"/>
    </source>
</evidence>
<evidence type="ECO:0000259" key="5">
    <source>
        <dbReference type="PROSITE" id="PS51473"/>
    </source>
</evidence>
<keyword evidence="3" id="KW-0812">Transmembrane</keyword>
<dbReference type="Gene3D" id="3.30.430.20">
    <property type="entry name" value="Gnk2 domain, C-X8-C-X2-C motif"/>
    <property type="match status" value="2"/>
</dbReference>
<reference evidence="6" key="1">
    <citation type="submission" date="2022-06" db="EMBL/GenBank/DDBJ databases">
        <title>Uncovering the hologenomic basis of an extraordinary plant invasion.</title>
        <authorList>
            <person name="Bieker V.C."/>
            <person name="Martin M.D."/>
            <person name="Gilbert T."/>
            <person name="Hodgins K."/>
            <person name="Battlay P."/>
            <person name="Petersen B."/>
            <person name="Wilson J."/>
        </authorList>
    </citation>
    <scope>NUCLEOTIDE SEQUENCE</scope>
    <source>
        <strain evidence="6">AA19_3_7</strain>
        <tissue evidence="6">Leaf</tissue>
    </source>
</reference>
<dbReference type="PANTHER" id="PTHR32099">
    <property type="entry name" value="CYSTEINE-RICH REPEAT SECRETORY PROTEIN"/>
    <property type="match status" value="1"/>
</dbReference>
<dbReference type="EMBL" id="JAMZMK010011080">
    <property type="protein sequence ID" value="KAI7729075.1"/>
    <property type="molecule type" value="Genomic_DNA"/>
</dbReference>
<dbReference type="Proteomes" id="UP001206925">
    <property type="component" value="Unassembled WGS sequence"/>
</dbReference>
<accession>A0AAD5BTA2</accession>
<keyword evidence="1 4" id="KW-0732">Signal</keyword>
<evidence type="ECO:0000256" key="4">
    <source>
        <dbReference type="SAM" id="SignalP"/>
    </source>
</evidence>
<dbReference type="PANTHER" id="PTHR32099:SF99">
    <property type="entry name" value="GNK2-LIKE DOMAIN-CONTAINING PROTEIN"/>
    <property type="match status" value="1"/>
</dbReference>
<dbReference type="AlphaFoldDB" id="A0AAD5BTA2"/>
<protein>
    <recommendedName>
        <fullName evidence="5">Gnk2-homologous domain-containing protein</fullName>
    </recommendedName>
</protein>
<keyword evidence="7" id="KW-1185">Reference proteome</keyword>
<dbReference type="InterPro" id="IPR038408">
    <property type="entry name" value="GNK2_sf"/>
</dbReference>
<feature type="domain" description="Gnk2-homologous" evidence="5">
    <location>
        <begin position="138"/>
        <end position="245"/>
    </location>
</feature>
<dbReference type="PROSITE" id="PS51473">
    <property type="entry name" value="GNK2"/>
    <property type="match status" value="2"/>
</dbReference>
<dbReference type="CDD" id="cd23509">
    <property type="entry name" value="Gnk2-like"/>
    <property type="match status" value="2"/>
</dbReference>
<feature type="domain" description="Gnk2-homologous" evidence="5">
    <location>
        <begin position="29"/>
        <end position="131"/>
    </location>
</feature>
<evidence type="ECO:0000256" key="2">
    <source>
        <dbReference type="ARBA" id="ARBA00022737"/>
    </source>
</evidence>
<keyword evidence="3" id="KW-1133">Transmembrane helix</keyword>
<evidence type="ECO:0000256" key="1">
    <source>
        <dbReference type="ARBA" id="ARBA00022729"/>
    </source>
</evidence>
<evidence type="ECO:0000313" key="6">
    <source>
        <dbReference type="EMBL" id="KAI7729075.1"/>
    </source>
</evidence>
<evidence type="ECO:0000313" key="7">
    <source>
        <dbReference type="Proteomes" id="UP001206925"/>
    </source>
</evidence>